<evidence type="ECO:0000313" key="2">
    <source>
        <dbReference type="Proteomes" id="UP000295388"/>
    </source>
</evidence>
<proteinExistence type="predicted"/>
<protein>
    <recommendedName>
        <fullName evidence="3">Quinol monooxygenase YgiN</fullName>
    </recommendedName>
</protein>
<evidence type="ECO:0000313" key="1">
    <source>
        <dbReference type="EMBL" id="TDO35733.1"/>
    </source>
</evidence>
<accession>A0A4R6JI04</accession>
<gene>
    <name evidence="1" type="ORF">EV643_1215</name>
</gene>
<dbReference type="EMBL" id="SNWQ01000021">
    <property type="protein sequence ID" value="TDO35733.1"/>
    <property type="molecule type" value="Genomic_DNA"/>
</dbReference>
<organism evidence="1 2">
    <name type="scientific">Kribbella caucasensis</name>
    <dbReference type="NCBI Taxonomy" id="2512215"/>
    <lineage>
        <taxon>Bacteria</taxon>
        <taxon>Bacillati</taxon>
        <taxon>Actinomycetota</taxon>
        <taxon>Actinomycetes</taxon>
        <taxon>Propionibacteriales</taxon>
        <taxon>Kribbellaceae</taxon>
        <taxon>Kribbella</taxon>
    </lineage>
</organism>
<keyword evidence="2" id="KW-1185">Reference proteome</keyword>
<dbReference type="AlphaFoldDB" id="A0A4R6JI04"/>
<comment type="caution">
    <text evidence="1">The sequence shown here is derived from an EMBL/GenBank/DDBJ whole genome shotgun (WGS) entry which is preliminary data.</text>
</comment>
<dbReference type="RefSeq" id="WP_202869876.1">
    <property type="nucleotide sequence ID" value="NZ_SNWQ01000021.1"/>
</dbReference>
<dbReference type="Proteomes" id="UP000295388">
    <property type="component" value="Unassembled WGS sequence"/>
</dbReference>
<name>A0A4R6JI04_9ACTN</name>
<sequence>MNAAVIRYRTKPTAADENQKLIENVFAELAETAPEGLSYASFRLADGVSFVHVFSGDDAGLTALTAFKEFQRTLGDRLEAGPDREDAGLIGRYAG</sequence>
<reference evidence="1 2" key="1">
    <citation type="submission" date="2019-03" db="EMBL/GenBank/DDBJ databases">
        <title>Genomic Encyclopedia of Type Strains, Phase III (KMG-III): the genomes of soil and plant-associated and newly described type strains.</title>
        <authorList>
            <person name="Whitman W."/>
        </authorList>
    </citation>
    <scope>NUCLEOTIDE SEQUENCE [LARGE SCALE GENOMIC DNA]</scope>
    <source>
        <strain evidence="1 2">VKM Ac-2527</strain>
    </source>
</reference>
<evidence type="ECO:0008006" key="3">
    <source>
        <dbReference type="Google" id="ProtNLM"/>
    </source>
</evidence>